<keyword evidence="2" id="KW-1185">Reference proteome</keyword>
<organism evidence="1 2">
    <name type="scientific">Sphingosinicella microcystinivorans</name>
    <dbReference type="NCBI Taxonomy" id="335406"/>
    <lineage>
        <taxon>Bacteria</taxon>
        <taxon>Pseudomonadati</taxon>
        <taxon>Pseudomonadota</taxon>
        <taxon>Alphaproteobacteria</taxon>
        <taxon>Sphingomonadales</taxon>
        <taxon>Sphingosinicellaceae</taxon>
        <taxon>Sphingosinicella</taxon>
    </lineage>
</organism>
<dbReference type="EMBL" id="RBWX01000008">
    <property type="protein sequence ID" value="RKS89274.1"/>
    <property type="molecule type" value="Genomic_DNA"/>
</dbReference>
<protein>
    <recommendedName>
        <fullName evidence="3">Ribbon-helix-helix CopG family protein</fullName>
    </recommendedName>
</protein>
<sequence>MSARVQTVRLNPSQYRVLAEFAQRRGLSQYAMLGRVVEEGLLALIHGADRETDLAEMARVIGSISERLADAERVLDRTLFTACAAYAYARSSALGGRTSDEAIAAEARAAFERQRKLAEESER</sequence>
<proteinExistence type="predicted"/>
<dbReference type="Proteomes" id="UP000276029">
    <property type="component" value="Unassembled WGS sequence"/>
</dbReference>
<evidence type="ECO:0000313" key="2">
    <source>
        <dbReference type="Proteomes" id="UP000276029"/>
    </source>
</evidence>
<dbReference type="RefSeq" id="WP_121051473.1">
    <property type="nucleotide sequence ID" value="NZ_RBWX01000008.1"/>
</dbReference>
<name>A0ABX9SZ99_SPHMI</name>
<evidence type="ECO:0008006" key="3">
    <source>
        <dbReference type="Google" id="ProtNLM"/>
    </source>
</evidence>
<evidence type="ECO:0000313" key="1">
    <source>
        <dbReference type="EMBL" id="RKS89274.1"/>
    </source>
</evidence>
<accession>A0ABX9SZ99</accession>
<reference evidence="1 2" key="1">
    <citation type="submission" date="2018-10" db="EMBL/GenBank/DDBJ databases">
        <title>Genomic Encyclopedia of Type Strains, Phase IV (KMG-IV): sequencing the most valuable type-strain genomes for metagenomic binning, comparative biology and taxonomic classification.</title>
        <authorList>
            <person name="Goeker M."/>
        </authorList>
    </citation>
    <scope>NUCLEOTIDE SEQUENCE [LARGE SCALE GENOMIC DNA]</scope>
    <source>
        <strain evidence="1 2">DSM 19791</strain>
    </source>
</reference>
<comment type="caution">
    <text evidence="1">The sequence shown here is derived from an EMBL/GenBank/DDBJ whole genome shotgun (WGS) entry which is preliminary data.</text>
</comment>
<gene>
    <name evidence="1" type="ORF">DFR51_2493</name>
</gene>